<accession>A0AAU6Q5Y6</accession>
<keyword evidence="1 3" id="KW-0238">DNA-binding</keyword>
<name>A0AAU6Q5Y6_9DEIO</name>
<dbReference type="GO" id="GO:0003677">
    <property type="term" value="F:DNA binding"/>
    <property type="evidence" value="ECO:0007669"/>
    <property type="project" value="UniProtKB-UniRule"/>
</dbReference>
<dbReference type="SUPFAM" id="SSF89447">
    <property type="entry name" value="AbrB/MazE/MraZ-like"/>
    <property type="match status" value="1"/>
</dbReference>
<protein>
    <submittedName>
        <fullName evidence="3">AbrB/MazE/SpoVT family DNA-binding domain-containing protein</fullName>
    </submittedName>
</protein>
<feature type="domain" description="SpoVT-AbrB" evidence="2">
    <location>
        <begin position="10"/>
        <end position="55"/>
    </location>
</feature>
<dbReference type="Gene3D" id="2.10.260.10">
    <property type="match status" value="1"/>
</dbReference>
<dbReference type="SMART" id="SM00966">
    <property type="entry name" value="SpoVT_AbrB"/>
    <property type="match status" value="1"/>
</dbReference>
<proteinExistence type="predicted"/>
<dbReference type="EMBL" id="CP149783">
    <property type="protein sequence ID" value="WYF46019.1"/>
    <property type="molecule type" value="Genomic_DNA"/>
</dbReference>
<dbReference type="InterPro" id="IPR037914">
    <property type="entry name" value="SpoVT-AbrB_sf"/>
</dbReference>
<gene>
    <name evidence="3" type="ORF">WDJ50_16485</name>
</gene>
<reference evidence="3" key="1">
    <citation type="submission" date="2024-03" db="EMBL/GenBank/DDBJ databases">
        <title>Deinococcus weizhi sp. nov., isolated from human skin.</title>
        <authorList>
            <person name="Wei Z."/>
            <person name="Tian F."/>
            <person name="Yang C."/>
            <person name="Xin L.T."/>
            <person name="Wen Z.J."/>
            <person name="Lan K.C."/>
            <person name="Yu L."/>
            <person name="Zhe W."/>
            <person name="Dan F.D."/>
            <person name="Jun W."/>
            <person name="Rui Z."/>
            <person name="Yong X.J."/>
            <person name="Ting Y."/>
            <person name="Wei X."/>
            <person name="Xu Z.G."/>
            <person name="Xin Z."/>
            <person name="Dong F.G."/>
            <person name="Ni X.M."/>
            <person name="Zheng M.G."/>
            <person name="Chun Y."/>
            <person name="Qian W.X."/>
        </authorList>
    </citation>
    <scope>NUCLEOTIDE SEQUENCE</scope>
    <source>
        <strain evidence="3">VB142</strain>
    </source>
</reference>
<evidence type="ECO:0000259" key="2">
    <source>
        <dbReference type="PROSITE" id="PS51740"/>
    </source>
</evidence>
<organism evidence="3">
    <name type="scientific">Deinococcus sp. VB142</name>
    <dbReference type="NCBI Taxonomy" id="3112952"/>
    <lineage>
        <taxon>Bacteria</taxon>
        <taxon>Thermotogati</taxon>
        <taxon>Deinococcota</taxon>
        <taxon>Deinococci</taxon>
        <taxon>Deinococcales</taxon>
        <taxon>Deinococcaceae</taxon>
        <taxon>Deinococcus</taxon>
    </lineage>
</organism>
<dbReference type="AlphaFoldDB" id="A0AAU6Q5Y6"/>
<evidence type="ECO:0000313" key="3">
    <source>
        <dbReference type="EMBL" id="WYF46019.1"/>
    </source>
</evidence>
<evidence type="ECO:0000256" key="1">
    <source>
        <dbReference type="PROSITE-ProRule" id="PRU01076"/>
    </source>
</evidence>
<dbReference type="InterPro" id="IPR007159">
    <property type="entry name" value="SpoVT-AbrB_dom"/>
</dbReference>
<dbReference type="PROSITE" id="PS51740">
    <property type="entry name" value="SPOVT_ABRB"/>
    <property type="match status" value="1"/>
</dbReference>
<dbReference type="RefSeq" id="WP_339097414.1">
    <property type="nucleotide sequence ID" value="NZ_CP149783.1"/>
</dbReference>
<sequence>MTTIQSPQMFKPLRMDSQGRILLSAELRQALHLQAGDELVPRVKDGRLILERRSEVRSRLREVFAKSADPVGELLAERRAEAERE</sequence>